<dbReference type="RefSeq" id="XP_062662594.1">
    <property type="nucleotide sequence ID" value="XM_062808947.1"/>
</dbReference>
<name>A0AAE0HM43_9PEZI</name>
<keyword evidence="2" id="KW-1185">Reference proteome</keyword>
<evidence type="ECO:0000313" key="2">
    <source>
        <dbReference type="Proteomes" id="UP001278766"/>
    </source>
</evidence>
<dbReference type="Proteomes" id="UP001278766">
    <property type="component" value="Unassembled WGS sequence"/>
</dbReference>
<sequence>MRSPEAQNRYVETSRFPRIRSQLAGCRGCLPRMRFGAGSGEGEWRTPRIHLSLSCNHENFDARGRAPVNPASSVEKLGTKASELAATDVIVRFCRDQRQQPQISFKLSPAWQRGCFFSTGEHRGGCAWTKDSVHNARHETGSIGTNKMTGLALQTANRASKPSCRYLFDQGLGGAAGRETANHVGPSSSLAHVCFCVPDLPQHLPLPCRDHRRMCKRESCHPFSDHHSMDLSAGTQASRLSRCSRLHANKRHTQIATHDLPKS</sequence>
<accession>A0AAE0HM43</accession>
<evidence type="ECO:0000313" key="1">
    <source>
        <dbReference type="EMBL" id="KAK3299080.1"/>
    </source>
</evidence>
<dbReference type="AlphaFoldDB" id="A0AAE0HM43"/>
<dbReference type="EMBL" id="JAUEPN010000002">
    <property type="protein sequence ID" value="KAK3299080.1"/>
    <property type="molecule type" value="Genomic_DNA"/>
</dbReference>
<protein>
    <submittedName>
        <fullName evidence="1">Uncharacterized protein</fullName>
    </submittedName>
</protein>
<organism evidence="1 2">
    <name type="scientific">Chaetomium fimeti</name>
    <dbReference type="NCBI Taxonomy" id="1854472"/>
    <lineage>
        <taxon>Eukaryota</taxon>
        <taxon>Fungi</taxon>
        <taxon>Dikarya</taxon>
        <taxon>Ascomycota</taxon>
        <taxon>Pezizomycotina</taxon>
        <taxon>Sordariomycetes</taxon>
        <taxon>Sordariomycetidae</taxon>
        <taxon>Sordariales</taxon>
        <taxon>Chaetomiaceae</taxon>
        <taxon>Chaetomium</taxon>
    </lineage>
</organism>
<proteinExistence type="predicted"/>
<comment type="caution">
    <text evidence="1">The sequence shown here is derived from an EMBL/GenBank/DDBJ whole genome shotgun (WGS) entry which is preliminary data.</text>
</comment>
<reference evidence="1" key="1">
    <citation type="journal article" date="2023" name="Mol. Phylogenet. Evol.">
        <title>Genome-scale phylogeny and comparative genomics of the fungal order Sordariales.</title>
        <authorList>
            <person name="Hensen N."/>
            <person name="Bonometti L."/>
            <person name="Westerberg I."/>
            <person name="Brannstrom I.O."/>
            <person name="Guillou S."/>
            <person name="Cros-Aarteil S."/>
            <person name="Calhoun S."/>
            <person name="Haridas S."/>
            <person name="Kuo A."/>
            <person name="Mondo S."/>
            <person name="Pangilinan J."/>
            <person name="Riley R."/>
            <person name="LaButti K."/>
            <person name="Andreopoulos B."/>
            <person name="Lipzen A."/>
            <person name="Chen C."/>
            <person name="Yan M."/>
            <person name="Daum C."/>
            <person name="Ng V."/>
            <person name="Clum A."/>
            <person name="Steindorff A."/>
            <person name="Ohm R.A."/>
            <person name="Martin F."/>
            <person name="Silar P."/>
            <person name="Natvig D.O."/>
            <person name="Lalanne C."/>
            <person name="Gautier V."/>
            <person name="Ament-Velasquez S.L."/>
            <person name="Kruys A."/>
            <person name="Hutchinson M.I."/>
            <person name="Powell A.J."/>
            <person name="Barry K."/>
            <person name="Miller A.N."/>
            <person name="Grigoriev I.V."/>
            <person name="Debuchy R."/>
            <person name="Gladieux P."/>
            <person name="Hiltunen Thoren M."/>
            <person name="Johannesson H."/>
        </authorList>
    </citation>
    <scope>NUCLEOTIDE SEQUENCE</scope>
    <source>
        <strain evidence="1">CBS 168.71</strain>
    </source>
</reference>
<reference evidence="1" key="2">
    <citation type="submission" date="2023-06" db="EMBL/GenBank/DDBJ databases">
        <authorList>
            <consortium name="Lawrence Berkeley National Laboratory"/>
            <person name="Haridas S."/>
            <person name="Hensen N."/>
            <person name="Bonometti L."/>
            <person name="Westerberg I."/>
            <person name="Brannstrom I.O."/>
            <person name="Guillou S."/>
            <person name="Cros-Aarteil S."/>
            <person name="Calhoun S."/>
            <person name="Kuo A."/>
            <person name="Mondo S."/>
            <person name="Pangilinan J."/>
            <person name="Riley R."/>
            <person name="Labutti K."/>
            <person name="Andreopoulos B."/>
            <person name="Lipzen A."/>
            <person name="Chen C."/>
            <person name="Yanf M."/>
            <person name="Daum C."/>
            <person name="Ng V."/>
            <person name="Clum A."/>
            <person name="Steindorff A."/>
            <person name="Ohm R."/>
            <person name="Martin F."/>
            <person name="Silar P."/>
            <person name="Natvig D."/>
            <person name="Lalanne C."/>
            <person name="Gautier V."/>
            <person name="Ament-Velasquez S.L."/>
            <person name="Kruys A."/>
            <person name="Hutchinson M.I."/>
            <person name="Powell A.J."/>
            <person name="Barry K."/>
            <person name="Miller A.N."/>
            <person name="Grigoriev I.V."/>
            <person name="Debuchy R."/>
            <person name="Gladieux P."/>
            <person name="Thoren M.H."/>
            <person name="Johannesson H."/>
        </authorList>
    </citation>
    <scope>NUCLEOTIDE SEQUENCE</scope>
    <source>
        <strain evidence="1">CBS 168.71</strain>
    </source>
</reference>
<gene>
    <name evidence="1" type="ORF">B0H64DRAFT_90299</name>
</gene>
<dbReference type="GeneID" id="87845895"/>